<dbReference type="Proteomes" id="UP000692954">
    <property type="component" value="Unassembled WGS sequence"/>
</dbReference>
<comment type="caution">
    <text evidence="1">The sequence shown here is derived from an EMBL/GenBank/DDBJ whole genome shotgun (WGS) entry which is preliminary data.</text>
</comment>
<protein>
    <submittedName>
        <fullName evidence="1">Uncharacterized protein</fullName>
    </submittedName>
</protein>
<evidence type="ECO:0000313" key="1">
    <source>
        <dbReference type="EMBL" id="CAD8052678.1"/>
    </source>
</evidence>
<reference evidence="1" key="1">
    <citation type="submission" date="2021-01" db="EMBL/GenBank/DDBJ databases">
        <authorList>
            <consortium name="Genoscope - CEA"/>
            <person name="William W."/>
        </authorList>
    </citation>
    <scope>NUCLEOTIDE SEQUENCE</scope>
</reference>
<dbReference type="EMBL" id="CAJJDN010000006">
    <property type="protein sequence ID" value="CAD8052678.1"/>
    <property type="molecule type" value="Genomic_DNA"/>
</dbReference>
<gene>
    <name evidence="1" type="ORF">PSON_ATCC_30995.1.T0060576</name>
</gene>
<evidence type="ECO:0000313" key="2">
    <source>
        <dbReference type="Proteomes" id="UP000692954"/>
    </source>
</evidence>
<organism evidence="1 2">
    <name type="scientific">Paramecium sonneborni</name>
    <dbReference type="NCBI Taxonomy" id="65129"/>
    <lineage>
        <taxon>Eukaryota</taxon>
        <taxon>Sar</taxon>
        <taxon>Alveolata</taxon>
        <taxon>Ciliophora</taxon>
        <taxon>Intramacronucleata</taxon>
        <taxon>Oligohymenophorea</taxon>
        <taxon>Peniculida</taxon>
        <taxon>Parameciidae</taxon>
        <taxon>Paramecium</taxon>
    </lineage>
</organism>
<accession>A0A8S1KC74</accession>
<name>A0A8S1KC74_9CILI</name>
<keyword evidence="2" id="KW-1185">Reference proteome</keyword>
<sequence length="118" mass="14330">MMFIPMCFESKGLGNIIKDSKMHYEWDFCFRSEKEIETHKVILIHSKLKNKISLIHNGNRMYQDILKDKFSFQWIIDEFYNKAMIYQENKIWKLQVNNIEFNEGYSNLQEELIQPVDN</sequence>
<dbReference type="AlphaFoldDB" id="A0A8S1KC74"/>
<proteinExistence type="predicted"/>
<dbReference type="OrthoDB" id="10272158at2759"/>